<evidence type="ECO:0000256" key="1">
    <source>
        <dbReference type="SAM" id="Phobius"/>
    </source>
</evidence>
<reference evidence="2 3" key="1">
    <citation type="submission" date="2017-09" db="EMBL/GenBank/DDBJ databases">
        <title>Depth-based differentiation of microbial function through sediment-hosted aquifers and enrichment of novel symbionts in the deep terrestrial subsurface.</title>
        <authorList>
            <person name="Probst A.J."/>
            <person name="Ladd B."/>
            <person name="Jarett J.K."/>
            <person name="Geller-Mcgrath D.E."/>
            <person name="Sieber C.M."/>
            <person name="Emerson J.B."/>
            <person name="Anantharaman K."/>
            <person name="Thomas B.C."/>
            <person name="Malmstrom R."/>
            <person name="Stieglmeier M."/>
            <person name="Klingl A."/>
            <person name="Woyke T."/>
            <person name="Ryan C.M."/>
            <person name="Banfield J.F."/>
        </authorList>
    </citation>
    <scope>NUCLEOTIDE SEQUENCE [LARGE SCALE GENOMIC DNA]</scope>
    <source>
        <strain evidence="2">CG11_big_fil_rev_8_21_14_0_20_42_15</strain>
    </source>
</reference>
<feature type="transmembrane region" description="Helical" evidence="1">
    <location>
        <begin position="9"/>
        <end position="28"/>
    </location>
</feature>
<sequence length="189" mass="21472">MLRVKIDKIVSKIILAILLVWGSASFFLFTSLPLIKWSVAILGLAALTLIFLGLGELFLLLFINFTNLYAFYGFLFTYNLPLYIVMIGLAIVSGASFFILGRKMIGEEKNFLLILVFFVLAMLELYLALSYWLINPLSRSLIILVFIYLFSGFLSSIKGEIFAKKNFRTYLLTAIIILIVLVFTISWGH</sequence>
<proteinExistence type="predicted"/>
<keyword evidence="1" id="KW-0812">Transmembrane</keyword>
<dbReference type="AlphaFoldDB" id="A0A2H0PYA3"/>
<name>A0A2H0PYA3_9BACT</name>
<organism evidence="2 3">
    <name type="scientific">Candidatus Berkelbacteria bacterium CG11_big_fil_rev_8_21_14_0_20_42_15</name>
    <dbReference type="NCBI Taxonomy" id="1974517"/>
    <lineage>
        <taxon>Bacteria</taxon>
        <taxon>Candidatus Berkelbacteria</taxon>
    </lineage>
</organism>
<dbReference type="Proteomes" id="UP000231154">
    <property type="component" value="Unassembled WGS sequence"/>
</dbReference>
<feature type="transmembrane region" description="Helical" evidence="1">
    <location>
        <begin position="112"/>
        <end position="134"/>
    </location>
</feature>
<keyword evidence="1" id="KW-1133">Transmembrane helix</keyword>
<feature type="transmembrane region" description="Helical" evidence="1">
    <location>
        <begin position="140"/>
        <end position="157"/>
    </location>
</feature>
<dbReference type="EMBL" id="PCXF01000089">
    <property type="protein sequence ID" value="PIR27042.1"/>
    <property type="molecule type" value="Genomic_DNA"/>
</dbReference>
<feature type="transmembrane region" description="Helical" evidence="1">
    <location>
        <begin position="169"/>
        <end position="188"/>
    </location>
</feature>
<evidence type="ECO:0000313" key="3">
    <source>
        <dbReference type="Proteomes" id="UP000231154"/>
    </source>
</evidence>
<feature type="transmembrane region" description="Helical" evidence="1">
    <location>
        <begin position="34"/>
        <end position="52"/>
    </location>
</feature>
<comment type="caution">
    <text evidence="2">The sequence shown here is derived from an EMBL/GenBank/DDBJ whole genome shotgun (WGS) entry which is preliminary data.</text>
</comment>
<accession>A0A2H0PYA3</accession>
<evidence type="ECO:0000313" key="2">
    <source>
        <dbReference type="EMBL" id="PIR27042.1"/>
    </source>
</evidence>
<protein>
    <submittedName>
        <fullName evidence="2">Uncharacterized protein</fullName>
    </submittedName>
</protein>
<keyword evidence="1" id="KW-0472">Membrane</keyword>
<gene>
    <name evidence="2" type="ORF">COV40_02990</name>
</gene>